<dbReference type="EMBL" id="BGPR01031046">
    <property type="protein sequence ID" value="GBO03895.1"/>
    <property type="molecule type" value="Genomic_DNA"/>
</dbReference>
<organism evidence="1 2">
    <name type="scientific">Araneus ventricosus</name>
    <name type="common">Orbweaver spider</name>
    <name type="synonym">Epeira ventricosa</name>
    <dbReference type="NCBI Taxonomy" id="182803"/>
    <lineage>
        <taxon>Eukaryota</taxon>
        <taxon>Metazoa</taxon>
        <taxon>Ecdysozoa</taxon>
        <taxon>Arthropoda</taxon>
        <taxon>Chelicerata</taxon>
        <taxon>Arachnida</taxon>
        <taxon>Araneae</taxon>
        <taxon>Araneomorphae</taxon>
        <taxon>Entelegynae</taxon>
        <taxon>Araneoidea</taxon>
        <taxon>Araneidae</taxon>
        <taxon>Araneus</taxon>
    </lineage>
</organism>
<evidence type="ECO:0000313" key="2">
    <source>
        <dbReference type="Proteomes" id="UP000499080"/>
    </source>
</evidence>
<name>A0A4Y2TTD0_ARAVE</name>
<reference evidence="1 2" key="1">
    <citation type="journal article" date="2019" name="Sci. Rep.">
        <title>Orb-weaving spider Araneus ventricosus genome elucidates the spidroin gene catalogue.</title>
        <authorList>
            <person name="Kono N."/>
            <person name="Nakamura H."/>
            <person name="Ohtoshi R."/>
            <person name="Moran D.A.P."/>
            <person name="Shinohara A."/>
            <person name="Yoshida Y."/>
            <person name="Fujiwara M."/>
            <person name="Mori M."/>
            <person name="Tomita M."/>
            <person name="Arakawa K."/>
        </authorList>
    </citation>
    <scope>NUCLEOTIDE SEQUENCE [LARGE SCALE GENOMIC DNA]</scope>
</reference>
<keyword evidence="2" id="KW-1185">Reference proteome</keyword>
<proteinExistence type="predicted"/>
<comment type="caution">
    <text evidence="1">The sequence shown here is derived from an EMBL/GenBank/DDBJ whole genome shotgun (WGS) entry which is preliminary data.</text>
</comment>
<dbReference type="Proteomes" id="UP000499080">
    <property type="component" value="Unassembled WGS sequence"/>
</dbReference>
<protein>
    <submittedName>
        <fullName evidence="1">Uncharacterized protein</fullName>
    </submittedName>
</protein>
<sequence length="109" mass="12466">MLLRLAVIALPTSHQRLFFGIITLQKNTENVKNILKPYTLNAANVCFTVLLIQNLDLPQNHCIAVEPPITSENKLYIEKMTRLRNEEERGDHGLCAVFSTRSTSFLVRR</sequence>
<gene>
    <name evidence="1" type="ORF">AVEN_3934_1</name>
</gene>
<dbReference type="AlphaFoldDB" id="A0A4Y2TTD0"/>
<evidence type="ECO:0000313" key="1">
    <source>
        <dbReference type="EMBL" id="GBO03895.1"/>
    </source>
</evidence>
<accession>A0A4Y2TTD0</accession>